<comment type="subcellular location">
    <subcellularLocation>
        <location evidence="1">Membrane</location>
    </subcellularLocation>
</comment>
<feature type="compositionally biased region" description="Low complexity" evidence="3">
    <location>
        <begin position="20"/>
        <end position="38"/>
    </location>
</feature>
<evidence type="ECO:0000256" key="3">
    <source>
        <dbReference type="SAM" id="MobiDB-lite"/>
    </source>
</evidence>
<dbReference type="PANTHER" id="PTHR37042:SF4">
    <property type="entry name" value="OUTER MEMBRANE PROTEIN RV1973"/>
    <property type="match status" value="1"/>
</dbReference>
<name>A0A554SBA9_9ACTN</name>
<reference evidence="5 6" key="1">
    <citation type="submission" date="2019-07" db="EMBL/GenBank/DDBJ databases">
        <authorList>
            <person name="Zhao L.H."/>
        </authorList>
    </citation>
    <scope>NUCLEOTIDE SEQUENCE [LARGE SCALE GENOMIC DNA]</scope>
    <source>
        <strain evidence="5 6">Co35</strain>
    </source>
</reference>
<keyword evidence="4" id="KW-1133">Transmembrane helix</keyword>
<keyword evidence="2 4" id="KW-0472">Membrane</keyword>
<feature type="compositionally biased region" description="Basic and acidic residues" evidence="3">
    <location>
        <begin position="1"/>
        <end position="19"/>
    </location>
</feature>
<feature type="transmembrane region" description="Helical" evidence="4">
    <location>
        <begin position="86"/>
        <end position="109"/>
    </location>
</feature>
<dbReference type="EMBL" id="VLNT01000005">
    <property type="protein sequence ID" value="TSD63626.1"/>
    <property type="molecule type" value="Genomic_DNA"/>
</dbReference>
<evidence type="ECO:0000313" key="5">
    <source>
        <dbReference type="EMBL" id="TSD63626.1"/>
    </source>
</evidence>
<dbReference type="GO" id="GO:0016020">
    <property type="term" value="C:membrane"/>
    <property type="evidence" value="ECO:0007669"/>
    <property type="project" value="UniProtKB-SubCell"/>
</dbReference>
<keyword evidence="6" id="KW-1185">Reference proteome</keyword>
<feature type="compositionally biased region" description="Basic residues" evidence="3">
    <location>
        <begin position="72"/>
        <end position="81"/>
    </location>
</feature>
<evidence type="ECO:0000256" key="2">
    <source>
        <dbReference type="ARBA" id="ARBA00023136"/>
    </source>
</evidence>
<accession>A0A554SBA9</accession>
<dbReference type="PANTHER" id="PTHR37042">
    <property type="entry name" value="OUTER MEMBRANE PROTEIN RV1973"/>
    <property type="match status" value="1"/>
</dbReference>
<evidence type="ECO:0000256" key="1">
    <source>
        <dbReference type="ARBA" id="ARBA00004370"/>
    </source>
</evidence>
<dbReference type="OrthoDB" id="3829670at2"/>
<evidence type="ECO:0008006" key="7">
    <source>
        <dbReference type="Google" id="ProtNLM"/>
    </source>
</evidence>
<evidence type="ECO:0000313" key="6">
    <source>
        <dbReference type="Proteomes" id="UP000316988"/>
    </source>
</evidence>
<organism evidence="5 6">
    <name type="scientific">Aeromicrobium piscarium</name>
    <dbReference type="NCBI Taxonomy" id="2590901"/>
    <lineage>
        <taxon>Bacteria</taxon>
        <taxon>Bacillati</taxon>
        <taxon>Actinomycetota</taxon>
        <taxon>Actinomycetes</taxon>
        <taxon>Propionibacteriales</taxon>
        <taxon>Nocardioidaceae</taxon>
        <taxon>Aeromicrobium</taxon>
    </lineage>
</organism>
<dbReference type="Proteomes" id="UP000316988">
    <property type="component" value="Unassembled WGS sequence"/>
</dbReference>
<sequence>MSEPRKPQRRRIAGERSAAERASAPPSSPRATPRPVARPVRRPRDEESTPSEATSPAPARDRGGDVAGQSSRRTRRPRLRHPAGSLPWRATVAVVILALGLGLAGWGAWSLRGGGEGALEAAQRQASRAAGEAAETVFTFSHDDLDAHEENSKALMTESFAEEFDKVAPSLRDIAPQREFEVQAQVQDAGAVPCGDDCSTDSVQVLVFVDQVRLIAGQEDEAPTVLGNRVTMTMVKERGTWLVDEIQAL</sequence>
<comment type="caution">
    <text evidence="5">The sequence shown here is derived from an EMBL/GenBank/DDBJ whole genome shotgun (WGS) entry which is preliminary data.</text>
</comment>
<keyword evidence="4" id="KW-0812">Transmembrane</keyword>
<gene>
    <name evidence="5" type="ORF">FNM00_08415</name>
</gene>
<evidence type="ECO:0000256" key="4">
    <source>
        <dbReference type="SAM" id="Phobius"/>
    </source>
</evidence>
<proteinExistence type="predicted"/>
<protein>
    <recommendedName>
        <fullName evidence="7">Mce-associated membrane protein</fullName>
    </recommendedName>
</protein>
<dbReference type="AlphaFoldDB" id="A0A554SBA9"/>
<feature type="region of interest" description="Disordered" evidence="3">
    <location>
        <begin position="1"/>
        <end position="82"/>
    </location>
</feature>
<dbReference type="RefSeq" id="WP_143912997.1">
    <property type="nucleotide sequence ID" value="NZ_VLNT01000005.1"/>
</dbReference>